<dbReference type="InterPro" id="IPR014963">
    <property type="entry name" value="UPF0302_N"/>
</dbReference>
<dbReference type="InterPro" id="IPR038091">
    <property type="entry name" value="UPF0302_N_sf"/>
</dbReference>
<dbReference type="Gene3D" id="4.10.810.10">
    <property type="entry name" value="Virus Scaffolding Protein, Chain A"/>
    <property type="match status" value="1"/>
</dbReference>
<proteinExistence type="predicted"/>
<dbReference type="InterPro" id="IPR014957">
    <property type="entry name" value="IDEAL_dom"/>
</dbReference>
<keyword evidence="3" id="KW-1185">Reference proteome</keyword>
<organism evidence="2 3">
    <name type="scientific">Alkalibacillus flavidus</name>
    <dbReference type="NCBI Taxonomy" id="546021"/>
    <lineage>
        <taxon>Bacteria</taxon>
        <taxon>Bacillati</taxon>
        <taxon>Bacillota</taxon>
        <taxon>Bacilli</taxon>
        <taxon>Bacillales</taxon>
        <taxon>Bacillaceae</taxon>
        <taxon>Alkalibacillus</taxon>
    </lineage>
</organism>
<dbReference type="Proteomes" id="UP001549167">
    <property type="component" value="Unassembled WGS sequence"/>
</dbReference>
<feature type="domain" description="IDEAL" evidence="1">
    <location>
        <begin position="137"/>
        <end position="173"/>
    </location>
</feature>
<dbReference type="EMBL" id="JBEPMX010000001">
    <property type="protein sequence ID" value="MET3682330.1"/>
    <property type="molecule type" value="Genomic_DNA"/>
</dbReference>
<sequence>MYVSPVKKQVFLNWFLDHYELPKREMVWLFDYMLKREELLNHIHFVFDAHLCPRSMVISVQPDEKRPFRYYKEHVVTSEVEKAFHDIRMNLQEPLYVELNFPGFRQSIEYSDVLIDNPYMPDDYYMHDDDYQVVDALLQHVTDEQYISQLKQKIDESLDAGNDEAFYHYSWLLNRQQLNESIGDD</sequence>
<gene>
    <name evidence="2" type="ORF">ABID56_000409</name>
</gene>
<dbReference type="Gene3D" id="3.40.1530.30">
    <property type="entry name" value="Uncharacterised family UPF0302, N-terminal domain"/>
    <property type="match status" value="1"/>
</dbReference>
<dbReference type="InterPro" id="IPR027393">
    <property type="entry name" value="Virus_scaffolding_prot_C"/>
</dbReference>
<evidence type="ECO:0000259" key="1">
    <source>
        <dbReference type="SMART" id="SM00914"/>
    </source>
</evidence>
<reference evidence="2 3" key="1">
    <citation type="submission" date="2024-06" db="EMBL/GenBank/DDBJ databases">
        <title>Genomic Encyclopedia of Type Strains, Phase IV (KMG-IV): sequencing the most valuable type-strain genomes for metagenomic binning, comparative biology and taxonomic classification.</title>
        <authorList>
            <person name="Goeker M."/>
        </authorList>
    </citation>
    <scope>NUCLEOTIDE SEQUENCE [LARGE SCALE GENOMIC DNA]</scope>
    <source>
        <strain evidence="2 3">DSM 23520</strain>
    </source>
</reference>
<dbReference type="Pfam" id="PF08858">
    <property type="entry name" value="IDEAL"/>
    <property type="match status" value="1"/>
</dbReference>
<dbReference type="SMART" id="SM00914">
    <property type="entry name" value="IDEAL"/>
    <property type="match status" value="1"/>
</dbReference>
<name>A0ABV2KUT1_9BACI</name>
<comment type="caution">
    <text evidence="2">The sequence shown here is derived from an EMBL/GenBank/DDBJ whole genome shotgun (WGS) entry which is preliminary data.</text>
</comment>
<accession>A0ABV2KUT1</accession>
<dbReference type="PIRSF" id="PIRSF007165">
    <property type="entry name" value="UCP007165"/>
    <property type="match status" value="1"/>
</dbReference>
<dbReference type="Pfam" id="PF08864">
    <property type="entry name" value="UPF0302"/>
    <property type="match status" value="1"/>
</dbReference>
<evidence type="ECO:0000313" key="3">
    <source>
        <dbReference type="Proteomes" id="UP001549167"/>
    </source>
</evidence>
<protein>
    <submittedName>
        <fullName evidence="2">Uncharacterized protein YpiB (UPF0302 family)</fullName>
    </submittedName>
</protein>
<evidence type="ECO:0000313" key="2">
    <source>
        <dbReference type="EMBL" id="MET3682330.1"/>
    </source>
</evidence>
<dbReference type="InterPro" id="IPR011188">
    <property type="entry name" value="UPF0302"/>
</dbReference>
<dbReference type="RefSeq" id="WP_354218843.1">
    <property type="nucleotide sequence ID" value="NZ_JBEPMX010000001.1"/>
</dbReference>